<keyword evidence="2" id="KW-1185">Reference proteome</keyword>
<reference evidence="2" key="1">
    <citation type="journal article" date="2021" name="BMC Genomics">
        <title>Chromosome-level genome assembly and manually-curated proteome of model necrotroph Parastagonospora nodorum Sn15 reveals a genome-wide trove of candidate effector homologs, and redundancy of virulence-related functions within an accessory chromosome.</title>
        <authorList>
            <person name="Bertazzoni S."/>
            <person name="Jones D.A.B."/>
            <person name="Phan H.T."/>
            <person name="Tan K.-C."/>
            <person name="Hane J.K."/>
        </authorList>
    </citation>
    <scope>NUCLEOTIDE SEQUENCE [LARGE SCALE GENOMIC DNA]</scope>
    <source>
        <strain evidence="2">SN15 / ATCC MYA-4574 / FGSC 10173)</strain>
    </source>
</reference>
<dbReference type="Proteomes" id="UP000663193">
    <property type="component" value="Chromosome 17"/>
</dbReference>
<evidence type="ECO:0000313" key="2">
    <source>
        <dbReference type="Proteomes" id="UP000663193"/>
    </source>
</evidence>
<dbReference type="VEuPathDB" id="FungiDB:JI435_421100"/>
<name>A0A7U2FFQ4_PHANO</name>
<proteinExistence type="predicted"/>
<gene>
    <name evidence="1" type="ORF">JI435_421100</name>
</gene>
<protein>
    <submittedName>
        <fullName evidence="1">Uncharacterized protein</fullName>
    </submittedName>
</protein>
<sequence>MCAIRHSPGLNICADTLGFTPSTSLTNAPSATNTSHALMYSADTLLHTAKSGQRQHLLEPASSAQSIGSAALVVSLVKDVRIAIAHVGILQDAAHLLIPRLAVMFRCQWKMTAMSCI</sequence>
<dbReference type="EMBL" id="CP069039">
    <property type="protein sequence ID" value="QRD04411.1"/>
    <property type="molecule type" value="Genomic_DNA"/>
</dbReference>
<organism evidence="1 2">
    <name type="scientific">Phaeosphaeria nodorum (strain SN15 / ATCC MYA-4574 / FGSC 10173)</name>
    <name type="common">Glume blotch fungus</name>
    <name type="synonym">Parastagonospora nodorum</name>
    <dbReference type="NCBI Taxonomy" id="321614"/>
    <lineage>
        <taxon>Eukaryota</taxon>
        <taxon>Fungi</taxon>
        <taxon>Dikarya</taxon>
        <taxon>Ascomycota</taxon>
        <taxon>Pezizomycotina</taxon>
        <taxon>Dothideomycetes</taxon>
        <taxon>Pleosporomycetidae</taxon>
        <taxon>Pleosporales</taxon>
        <taxon>Pleosporineae</taxon>
        <taxon>Phaeosphaeriaceae</taxon>
        <taxon>Parastagonospora</taxon>
    </lineage>
</organism>
<evidence type="ECO:0000313" key="1">
    <source>
        <dbReference type="EMBL" id="QRD04411.1"/>
    </source>
</evidence>
<dbReference type="AlphaFoldDB" id="A0A7U2FFQ4"/>
<accession>A0A7U2FFQ4</accession>